<evidence type="ECO:0000256" key="2">
    <source>
        <dbReference type="SAM" id="SignalP"/>
    </source>
</evidence>
<feature type="transmembrane region" description="Helical" evidence="1">
    <location>
        <begin position="548"/>
        <end position="573"/>
    </location>
</feature>
<evidence type="ECO:0000313" key="3">
    <source>
        <dbReference type="EMBL" id="OXA46068.1"/>
    </source>
</evidence>
<sequence>MGLLIIHILLISSLSKSYQVLGLTDEATTLVIETSQEKYDLNLPFIPGSLLVLITFNDPIRLIDYQSLIKRSSPPNLVLLTFAPFKMISTQMHGYLQPRPSSPIVQKVYILLEPPNPETLQYVLDSKAGYATDATVISVLPGKLKDAWISSLTRWNHSRENYLDRFDASMYFWFSKTSPESEVVVYNYCYPGRGLVITEIPKIMDPASNSGYKNLFHSLDMLSSGDCTWDYRGNLCEYTMKIMNLTEHHMNFTTRKSGVMTTSLIYTALFTHRQNDIWSTVMVDDSKDFHIFYCKKLEFVGSYWTRWTNAFDPWSWAGTGLVTWTCWLLLGAKKYKLSFGSRTTKMMQILLRQNLQNPTAQLILTAASFLVITSLYEGKMTSQIIAPLPLKVFNSLGEIFDDGYRLFFPTKNIGPDGILFPEFNHGLIRAGQSHRNNNVSIFAGWRHDWVSLFRENASLKLMTDVSADLVPLYALDLKPRFCPMIPQVFFKRVFLWKLVGRYQTKISRFFISTRDAGFHEYFKRDTGINRINTIVKQNRKDDELRMSFIKLGTGLYTFFAICAVFVSTCWIVFMGEVLKLVGG</sequence>
<protein>
    <submittedName>
        <fullName evidence="3">Uncharacterized protein</fullName>
    </submittedName>
</protein>
<evidence type="ECO:0000313" key="4">
    <source>
        <dbReference type="Proteomes" id="UP000198287"/>
    </source>
</evidence>
<name>A0A226DM33_FOLCA</name>
<feature type="chain" id="PRO_5012081789" evidence="2">
    <location>
        <begin position="18"/>
        <end position="583"/>
    </location>
</feature>
<keyword evidence="2" id="KW-0732">Signal</keyword>
<evidence type="ECO:0000256" key="1">
    <source>
        <dbReference type="SAM" id="Phobius"/>
    </source>
</evidence>
<accession>A0A226DM33</accession>
<keyword evidence="1" id="KW-0472">Membrane</keyword>
<gene>
    <name evidence="3" type="ORF">Fcan01_18936</name>
</gene>
<keyword evidence="4" id="KW-1185">Reference proteome</keyword>
<organism evidence="3 4">
    <name type="scientific">Folsomia candida</name>
    <name type="common">Springtail</name>
    <dbReference type="NCBI Taxonomy" id="158441"/>
    <lineage>
        <taxon>Eukaryota</taxon>
        <taxon>Metazoa</taxon>
        <taxon>Ecdysozoa</taxon>
        <taxon>Arthropoda</taxon>
        <taxon>Hexapoda</taxon>
        <taxon>Collembola</taxon>
        <taxon>Entomobryomorpha</taxon>
        <taxon>Isotomoidea</taxon>
        <taxon>Isotomidae</taxon>
        <taxon>Proisotominae</taxon>
        <taxon>Folsomia</taxon>
    </lineage>
</organism>
<feature type="signal peptide" evidence="2">
    <location>
        <begin position="1"/>
        <end position="17"/>
    </location>
</feature>
<keyword evidence="1" id="KW-0812">Transmembrane</keyword>
<dbReference type="EMBL" id="LNIX01000016">
    <property type="protein sequence ID" value="OXA46068.1"/>
    <property type="molecule type" value="Genomic_DNA"/>
</dbReference>
<dbReference type="AlphaFoldDB" id="A0A226DM33"/>
<keyword evidence="1" id="KW-1133">Transmembrane helix</keyword>
<comment type="caution">
    <text evidence="3">The sequence shown here is derived from an EMBL/GenBank/DDBJ whole genome shotgun (WGS) entry which is preliminary data.</text>
</comment>
<reference evidence="3 4" key="1">
    <citation type="submission" date="2015-12" db="EMBL/GenBank/DDBJ databases">
        <title>The genome of Folsomia candida.</title>
        <authorList>
            <person name="Faddeeva A."/>
            <person name="Derks M.F."/>
            <person name="Anvar Y."/>
            <person name="Smit S."/>
            <person name="Van Straalen N."/>
            <person name="Roelofs D."/>
        </authorList>
    </citation>
    <scope>NUCLEOTIDE SEQUENCE [LARGE SCALE GENOMIC DNA]</scope>
    <source>
        <strain evidence="3 4">VU population</strain>
        <tissue evidence="3">Whole body</tissue>
    </source>
</reference>
<dbReference type="Proteomes" id="UP000198287">
    <property type="component" value="Unassembled WGS sequence"/>
</dbReference>
<proteinExistence type="predicted"/>